<dbReference type="RefSeq" id="WP_087506092.1">
    <property type="nucleotide sequence ID" value="NZ_BMDX01000012.1"/>
</dbReference>
<dbReference type="SUPFAM" id="SSF53474">
    <property type="entry name" value="alpha/beta-Hydrolases"/>
    <property type="match status" value="1"/>
</dbReference>
<name>A0A8J2XPQ8_9GAMM</name>
<dbReference type="Proteomes" id="UP000619743">
    <property type="component" value="Unassembled WGS sequence"/>
</dbReference>
<dbReference type="Pfam" id="PF05728">
    <property type="entry name" value="UPF0227"/>
    <property type="match status" value="1"/>
</dbReference>
<dbReference type="PANTHER" id="PTHR35602">
    <property type="entry name" value="ESTERASE YQIA-RELATED"/>
    <property type="match status" value="1"/>
</dbReference>
<proteinExistence type="predicted"/>
<evidence type="ECO:0000313" key="2">
    <source>
        <dbReference type="Proteomes" id="UP000619743"/>
    </source>
</evidence>
<dbReference type="PANTHER" id="PTHR35602:SF3">
    <property type="entry name" value="ESTERASE YQIA"/>
    <property type="match status" value="1"/>
</dbReference>
<accession>A0A8J2XPQ8</accession>
<evidence type="ECO:0000313" key="1">
    <source>
        <dbReference type="EMBL" id="GGA81691.1"/>
    </source>
</evidence>
<dbReference type="InterPro" id="IPR008886">
    <property type="entry name" value="UPF0227/Esterase_YqiA"/>
</dbReference>
<organism evidence="1 2">
    <name type="scientific">Neiella marina</name>
    <dbReference type="NCBI Taxonomy" id="508461"/>
    <lineage>
        <taxon>Bacteria</taxon>
        <taxon>Pseudomonadati</taxon>
        <taxon>Pseudomonadota</taxon>
        <taxon>Gammaproteobacteria</taxon>
        <taxon>Alteromonadales</taxon>
        <taxon>Echinimonadaceae</taxon>
        <taxon>Neiella</taxon>
    </lineage>
</organism>
<dbReference type="OrthoDB" id="9814831at2"/>
<dbReference type="InterPro" id="IPR029058">
    <property type="entry name" value="AB_hydrolase_fold"/>
</dbReference>
<sequence>MQQTLFYIHGFMSSEQSHKAHLTEQYLSQHMPQVRYVRPRLADEPDAAIRQLNSQVEQALVDSQVALIGSSLGGFYAHYLAEQFDVPAVLINPAVAPYELLQNYLGPQTNPYTGNTIDLGQRHMAQLKAIERDVKSDQLLQLWLETGDEVLDYRQAEQYFQRCDCRIRSGGDHSYQHFAEDLPKMLKFLLA</sequence>
<keyword evidence="2" id="KW-1185">Reference proteome</keyword>
<comment type="caution">
    <text evidence="1">The sequence shown here is derived from an EMBL/GenBank/DDBJ whole genome shotgun (WGS) entry which is preliminary data.</text>
</comment>
<dbReference type="EMBL" id="BMDX01000012">
    <property type="protein sequence ID" value="GGA81691.1"/>
    <property type="molecule type" value="Genomic_DNA"/>
</dbReference>
<dbReference type="AlphaFoldDB" id="A0A8J2XPQ8"/>
<dbReference type="Gene3D" id="3.40.50.1820">
    <property type="entry name" value="alpha/beta hydrolase"/>
    <property type="match status" value="1"/>
</dbReference>
<reference evidence="2" key="1">
    <citation type="journal article" date="2019" name="Int. J. Syst. Evol. Microbiol.">
        <title>The Global Catalogue of Microorganisms (GCM) 10K type strain sequencing project: providing services to taxonomists for standard genome sequencing and annotation.</title>
        <authorList>
            <consortium name="The Broad Institute Genomics Platform"/>
            <consortium name="The Broad Institute Genome Sequencing Center for Infectious Disease"/>
            <person name="Wu L."/>
            <person name="Ma J."/>
        </authorList>
    </citation>
    <scope>NUCLEOTIDE SEQUENCE [LARGE SCALE GENOMIC DNA]</scope>
    <source>
        <strain evidence="2">CGMCC 1.10130</strain>
    </source>
</reference>
<gene>
    <name evidence="1" type="ORF">GCM10011369_24580</name>
</gene>
<protein>
    <submittedName>
        <fullName evidence="1">Esterase</fullName>
    </submittedName>
</protein>